<evidence type="ECO:0000313" key="3">
    <source>
        <dbReference type="Proteomes" id="UP001596138"/>
    </source>
</evidence>
<accession>A0ABW1T0R8</accession>
<dbReference type="Proteomes" id="UP001596138">
    <property type="component" value="Unassembled WGS sequence"/>
</dbReference>
<keyword evidence="3" id="KW-1185">Reference proteome</keyword>
<dbReference type="InterPro" id="IPR000182">
    <property type="entry name" value="GNAT_dom"/>
</dbReference>
<dbReference type="PANTHER" id="PTHR43072">
    <property type="entry name" value="N-ACETYLTRANSFERASE"/>
    <property type="match status" value="1"/>
</dbReference>
<comment type="caution">
    <text evidence="2">The sequence shown here is derived from an EMBL/GenBank/DDBJ whole genome shotgun (WGS) entry which is preliminary data.</text>
</comment>
<gene>
    <name evidence="2" type="ORF">ACFQGU_06030</name>
</gene>
<dbReference type="InterPro" id="IPR016181">
    <property type="entry name" value="Acyl_CoA_acyltransferase"/>
</dbReference>
<dbReference type="RefSeq" id="WP_386764712.1">
    <property type="nucleotide sequence ID" value="NZ_JBHSTI010000008.1"/>
</dbReference>
<dbReference type="Pfam" id="PF24553">
    <property type="entry name" value="Rv0428c_C"/>
    <property type="match status" value="1"/>
</dbReference>
<reference evidence="3" key="1">
    <citation type="journal article" date="2019" name="Int. J. Syst. Evol. Microbiol.">
        <title>The Global Catalogue of Microorganisms (GCM) 10K type strain sequencing project: providing services to taxonomists for standard genome sequencing and annotation.</title>
        <authorList>
            <consortium name="The Broad Institute Genomics Platform"/>
            <consortium name="The Broad Institute Genome Sequencing Center for Infectious Disease"/>
            <person name="Wu L."/>
            <person name="Ma J."/>
        </authorList>
    </citation>
    <scope>NUCLEOTIDE SEQUENCE [LARGE SCALE GENOMIC DNA]</scope>
    <source>
        <strain evidence="3">CGMCC 4.7317</strain>
    </source>
</reference>
<evidence type="ECO:0000313" key="2">
    <source>
        <dbReference type="EMBL" id="MFC6237427.1"/>
    </source>
</evidence>
<dbReference type="InterPro" id="IPR056935">
    <property type="entry name" value="Rv0428c-like_C"/>
</dbReference>
<dbReference type="EMBL" id="JBHSTI010000008">
    <property type="protein sequence ID" value="MFC6237427.1"/>
    <property type="molecule type" value="Genomic_DNA"/>
</dbReference>
<name>A0ABW1T0R8_9ACTN</name>
<dbReference type="PROSITE" id="PS51186">
    <property type="entry name" value="GNAT"/>
    <property type="match status" value="1"/>
</dbReference>
<evidence type="ECO:0000259" key="1">
    <source>
        <dbReference type="PROSITE" id="PS51186"/>
    </source>
</evidence>
<protein>
    <submittedName>
        <fullName evidence="2">GNAT family N-acetyltransferase</fullName>
    </submittedName>
</protein>
<feature type="domain" description="N-acetyltransferase" evidence="1">
    <location>
        <begin position="197"/>
        <end position="335"/>
    </location>
</feature>
<dbReference type="CDD" id="cd04301">
    <property type="entry name" value="NAT_SF"/>
    <property type="match status" value="1"/>
</dbReference>
<dbReference type="Gene3D" id="3.40.630.30">
    <property type="match status" value="1"/>
</dbReference>
<dbReference type="Pfam" id="PF24551">
    <property type="entry name" value="SH3_Rv0428c"/>
    <property type="match status" value="1"/>
</dbReference>
<dbReference type="InterPro" id="IPR056934">
    <property type="entry name" value="SH3_Rv0428c"/>
</dbReference>
<organism evidence="2 3">
    <name type="scientific">Longivirga aurantiaca</name>
    <dbReference type="NCBI Taxonomy" id="1837743"/>
    <lineage>
        <taxon>Bacteria</taxon>
        <taxon>Bacillati</taxon>
        <taxon>Actinomycetota</taxon>
        <taxon>Actinomycetes</taxon>
        <taxon>Sporichthyales</taxon>
        <taxon>Sporichthyaceae</taxon>
        <taxon>Longivirga</taxon>
    </lineage>
</organism>
<proteinExistence type="predicted"/>
<sequence>MSSRDEQVRTAGGRPAALLAVRISPSDVGRRVTVRHRIDGSQLTDVVGVLRSWADGVLRVERRTGEVVAVAARDVVAAKVVTPELSATAMQRVAQAGWPPFETASLGEWELRASGGLTGRANSVRVVGDPGVPLEDALAHVSAWYAERSLPAILQLPEPSLWDDDLERLGWTPARRTTLRTVPTADLVAACGPVPDGVGAELSADPSPELLALVEPSLDPEGLARILAAPAERVFVALRGTDGGLLAAGRASTASSPAGRWAGVTSVAVAEHARRRGLGTAVMGELGRWAAAVGAPSTYLQVMAANEPAIALYARLGLVLHHTYVYRSPGPISSR</sequence>
<dbReference type="SUPFAM" id="SSF55729">
    <property type="entry name" value="Acyl-CoA N-acyltransferases (Nat)"/>
    <property type="match status" value="1"/>
</dbReference>